<dbReference type="AlphaFoldDB" id="A0A2U3EEG0"/>
<dbReference type="Proteomes" id="UP000245956">
    <property type="component" value="Unassembled WGS sequence"/>
</dbReference>
<keyword evidence="5" id="KW-1185">Reference proteome</keyword>
<organism evidence="3 4">
    <name type="scientific">Purpureocillium lilacinum</name>
    <name type="common">Paecilomyces lilacinus</name>
    <dbReference type="NCBI Taxonomy" id="33203"/>
    <lineage>
        <taxon>Eukaryota</taxon>
        <taxon>Fungi</taxon>
        <taxon>Dikarya</taxon>
        <taxon>Ascomycota</taxon>
        <taxon>Pezizomycotina</taxon>
        <taxon>Sordariomycetes</taxon>
        <taxon>Hypocreomycetidae</taxon>
        <taxon>Hypocreales</taxon>
        <taxon>Ophiocordycipitaceae</taxon>
        <taxon>Purpureocillium</taxon>
    </lineage>
</organism>
<reference evidence="3 4" key="2">
    <citation type="journal article" date="2016" name="Front. Microbiol.">
        <title>Genome and transcriptome sequences reveal the specific parasitism of the nematophagous Purpureocillium lilacinum 36-1.</title>
        <authorList>
            <person name="Xie J."/>
            <person name="Li S."/>
            <person name="Mo C."/>
            <person name="Xiao X."/>
            <person name="Peng D."/>
            <person name="Wang G."/>
            <person name="Xiao Y."/>
        </authorList>
    </citation>
    <scope>NUCLEOTIDE SEQUENCE [LARGE SCALE GENOMIC DNA]</scope>
    <source>
        <strain evidence="3 4">36-1</strain>
    </source>
</reference>
<dbReference type="EMBL" id="JAWRVI010000003">
    <property type="protein sequence ID" value="KAK4094449.1"/>
    <property type="molecule type" value="Genomic_DNA"/>
</dbReference>
<evidence type="ECO:0000313" key="5">
    <source>
        <dbReference type="Proteomes" id="UP001287286"/>
    </source>
</evidence>
<evidence type="ECO:0000313" key="2">
    <source>
        <dbReference type="EMBL" id="KAK4094449.1"/>
    </source>
</evidence>
<reference evidence="2" key="3">
    <citation type="submission" date="2023-11" db="EMBL/GenBank/DDBJ databases">
        <authorList>
            <person name="Beijen E."/>
            <person name="Ohm R.A."/>
        </authorList>
    </citation>
    <scope>NUCLEOTIDE SEQUENCE</scope>
    <source>
        <strain evidence="2">CBS 150709</strain>
    </source>
</reference>
<protein>
    <submittedName>
        <fullName evidence="3">Uncharacterized protein</fullName>
    </submittedName>
</protein>
<reference evidence="2 5" key="4">
    <citation type="journal article" date="2024" name="Microbiol. Resour. Announc.">
        <title>Genome annotations for the ascomycete fungi Trichoderma harzianum, Trichoderma aggressivum, and Purpureocillium lilacinum.</title>
        <authorList>
            <person name="Beijen E.P.W."/>
            <person name="Ohm R.A."/>
        </authorList>
    </citation>
    <scope>NUCLEOTIDE SEQUENCE [LARGE SCALE GENOMIC DNA]</scope>
    <source>
        <strain evidence="2 5">CBS 150709</strain>
    </source>
</reference>
<comment type="caution">
    <text evidence="3">The sequence shown here is derived from an EMBL/GenBank/DDBJ whole genome shotgun (WGS) entry which is preliminary data.</text>
</comment>
<proteinExistence type="predicted"/>
<dbReference type="EMBL" id="LCWV01000005">
    <property type="protein sequence ID" value="PWI72905.1"/>
    <property type="molecule type" value="Genomic_DNA"/>
</dbReference>
<sequence>MNVCINPAAKSRPSSHEPATPGDKYTTTRARDEQRPQHGPFPRASLKKDQYPRRQAGRFQRPTDVADPVQSICLVQGRRAGRPGTAKALAAVQPSGNLHACDFDLISRRCAAKGDERRRIRVMMCRRDGGRPPVKIAPCAKQLAQASLLRLHIAPAFRLEIPSGWRADPSIITTARPPAVQLDRFTEAVRRGRVRNQDPEYDAAKDPRVAPCNISRPFAAAQRGVDSVKVSPGQVTHANLHVAMLRVRGLAQRTNKKVPGVGGPTGAGPWQDGAPTPSGAGPHQLETHSAVGLETTRPLNPWPPSRKRDGLGQQVKRPSSPFHEASQYGCHRNEDARTRMVKKACAAKPSISNEARATDTCTPWMWEPDPGADRSAGLGANYGRVHCTEPAVSPLGEDDSPIFPPELELVCSRLPPWHQHLLFSEDPMWTGLISAPRAHRAAQIAMFCGLDL</sequence>
<dbReference type="Proteomes" id="UP001287286">
    <property type="component" value="Unassembled WGS sequence"/>
</dbReference>
<feature type="region of interest" description="Disordered" evidence="1">
    <location>
        <begin position="1"/>
        <end position="64"/>
    </location>
</feature>
<evidence type="ECO:0000256" key="1">
    <source>
        <dbReference type="SAM" id="MobiDB-lite"/>
    </source>
</evidence>
<name>A0A2U3EEG0_PURLI</name>
<feature type="region of interest" description="Disordered" evidence="1">
    <location>
        <begin position="254"/>
        <end position="330"/>
    </location>
</feature>
<reference evidence="3" key="1">
    <citation type="submission" date="2015-05" db="EMBL/GenBank/DDBJ databases">
        <authorList>
            <person name="Wang D.B."/>
            <person name="Wang M."/>
        </authorList>
    </citation>
    <scope>NUCLEOTIDE SEQUENCE</scope>
    <source>
        <strain evidence="3">36-1</strain>
    </source>
</reference>
<evidence type="ECO:0000313" key="4">
    <source>
        <dbReference type="Proteomes" id="UP000245956"/>
    </source>
</evidence>
<accession>A0A2U3EEG0</accession>
<gene>
    <name evidence="3" type="ORF">PCL_09920</name>
    <name evidence="2" type="ORF">Purlil1_1054</name>
</gene>
<evidence type="ECO:0000313" key="3">
    <source>
        <dbReference type="EMBL" id="PWI72905.1"/>
    </source>
</evidence>